<name>M5RR90_9BACT</name>
<evidence type="ECO:0000313" key="2">
    <source>
        <dbReference type="Proteomes" id="UP000011991"/>
    </source>
</evidence>
<accession>M5RR90</accession>
<evidence type="ECO:0000313" key="1">
    <source>
        <dbReference type="EMBL" id="EMI21848.1"/>
    </source>
</evidence>
<dbReference type="Proteomes" id="UP000011991">
    <property type="component" value="Unassembled WGS sequence"/>
</dbReference>
<comment type="caution">
    <text evidence="1">The sequence shown here is derived from an EMBL/GenBank/DDBJ whole genome shotgun (WGS) entry which is preliminary data.</text>
</comment>
<proteinExistence type="predicted"/>
<protein>
    <submittedName>
        <fullName evidence="1">Uncharacterized protein</fullName>
    </submittedName>
</protein>
<dbReference type="PATRIC" id="fig|1265738.3.peg.1225"/>
<dbReference type="EMBL" id="ANOG01000185">
    <property type="protein sequence ID" value="EMI21848.1"/>
    <property type="molecule type" value="Genomic_DNA"/>
</dbReference>
<reference evidence="1 2" key="1">
    <citation type="journal article" date="2013" name="Mar. Genomics">
        <title>Expression of sulfatases in Rhodopirellula baltica and the diversity of sulfatases in the genus Rhodopirellula.</title>
        <authorList>
            <person name="Wegner C.E."/>
            <person name="Richter-Heitmann T."/>
            <person name="Klindworth A."/>
            <person name="Klockow C."/>
            <person name="Richter M."/>
            <person name="Achstetter T."/>
            <person name="Glockner F.O."/>
            <person name="Harder J."/>
        </authorList>
    </citation>
    <scope>NUCLEOTIDE SEQUENCE [LARGE SCALE GENOMIC DNA]</scope>
    <source>
        <strain evidence="1 2">SM1</strain>
    </source>
</reference>
<keyword evidence="2" id="KW-1185">Reference proteome</keyword>
<organism evidence="1 2">
    <name type="scientific">Rhodopirellula maiorica SM1</name>
    <dbReference type="NCBI Taxonomy" id="1265738"/>
    <lineage>
        <taxon>Bacteria</taxon>
        <taxon>Pseudomonadati</taxon>
        <taxon>Planctomycetota</taxon>
        <taxon>Planctomycetia</taxon>
        <taxon>Pirellulales</taxon>
        <taxon>Pirellulaceae</taxon>
        <taxon>Novipirellula</taxon>
    </lineage>
</organism>
<gene>
    <name evidence="1" type="ORF">RMSM_01233</name>
</gene>
<sequence>MNLGRLTAMPFGWDVVVSTGQRTNDRRFLITVPLSGPHLGLSTLTFAIV</sequence>
<dbReference type="AlphaFoldDB" id="M5RR90"/>